<keyword evidence="1" id="KW-0175">Coiled coil</keyword>
<feature type="compositionally biased region" description="Polar residues" evidence="2">
    <location>
        <begin position="530"/>
        <end position="543"/>
    </location>
</feature>
<comment type="caution">
    <text evidence="3">The sequence shown here is derived from an EMBL/GenBank/DDBJ whole genome shotgun (WGS) entry which is preliminary data.</text>
</comment>
<protein>
    <recommendedName>
        <fullName evidence="5">Transposase (Putative), gypsy type</fullName>
    </recommendedName>
</protein>
<name>A0ABQ5BHQ1_9ASTR</name>
<proteinExistence type="predicted"/>
<dbReference type="EMBL" id="BQNB010013216">
    <property type="protein sequence ID" value="GJT13272.1"/>
    <property type="molecule type" value="Genomic_DNA"/>
</dbReference>
<organism evidence="3 4">
    <name type="scientific">Tanacetum coccineum</name>
    <dbReference type="NCBI Taxonomy" id="301880"/>
    <lineage>
        <taxon>Eukaryota</taxon>
        <taxon>Viridiplantae</taxon>
        <taxon>Streptophyta</taxon>
        <taxon>Embryophyta</taxon>
        <taxon>Tracheophyta</taxon>
        <taxon>Spermatophyta</taxon>
        <taxon>Magnoliopsida</taxon>
        <taxon>eudicotyledons</taxon>
        <taxon>Gunneridae</taxon>
        <taxon>Pentapetalae</taxon>
        <taxon>asterids</taxon>
        <taxon>campanulids</taxon>
        <taxon>Asterales</taxon>
        <taxon>Asteraceae</taxon>
        <taxon>Asteroideae</taxon>
        <taxon>Anthemideae</taxon>
        <taxon>Anthemidinae</taxon>
        <taxon>Tanacetum</taxon>
    </lineage>
</organism>
<sequence length="543" mass="60501">MLALYQGPRPVIIVSIKASSMPWKSAKDSIATQTCELSKEEFNDFLTLYPIPSEYRVILPKSNQTVFDAPSGYVGLYTHSFSLENLRLPLTEFFCELLGRYLTSVHVFPDPILFLAGIKSSWEHGQQCPAILVGGKEMAFRNFIYTEDDNDLVFLPKEPSLDFGIGSPYISVNMEPLKANEELEIQPVEVTADYEGSPKPELFVVHPGSVAARIKDRKCKTRGGSSRPLIKRKLVPGSFTSRATRAKTSSSKDDVTFLTVSNDEDGFLDVLELKDTTACHLKISAITPPAWKNHLDNHMDLELLDIHDPVMRDRLEKAREEECEGIRVKFEAAMTEFEMNPAMDDVGESEVGRLSTELSTLESKVTSLEAEKARLEAFKVALRKEVEAHKQDMREVVSKVVPYAAMELVHSDDMGSLVGKLVSSAIVYGRCKAFEQVADMKEPFELSKVKGYRSSYKKDHTQASNDLATTTFPWLDEFVVDPSAPIEALLSKKPPTLQRPTPSRTQVPLPSSQRATPSSVPVSNPMFPPANSSIMKPQSSQPY</sequence>
<feature type="region of interest" description="Disordered" evidence="2">
    <location>
        <begin position="490"/>
        <end position="543"/>
    </location>
</feature>
<dbReference type="Proteomes" id="UP001151760">
    <property type="component" value="Unassembled WGS sequence"/>
</dbReference>
<feature type="coiled-coil region" evidence="1">
    <location>
        <begin position="351"/>
        <end position="399"/>
    </location>
</feature>
<evidence type="ECO:0000256" key="1">
    <source>
        <dbReference type="SAM" id="Coils"/>
    </source>
</evidence>
<reference evidence="3" key="2">
    <citation type="submission" date="2022-01" db="EMBL/GenBank/DDBJ databases">
        <authorList>
            <person name="Yamashiro T."/>
            <person name="Shiraishi A."/>
            <person name="Satake H."/>
            <person name="Nakayama K."/>
        </authorList>
    </citation>
    <scope>NUCLEOTIDE SEQUENCE</scope>
</reference>
<evidence type="ECO:0000313" key="3">
    <source>
        <dbReference type="EMBL" id="GJT13272.1"/>
    </source>
</evidence>
<keyword evidence="4" id="KW-1185">Reference proteome</keyword>
<evidence type="ECO:0000313" key="4">
    <source>
        <dbReference type="Proteomes" id="UP001151760"/>
    </source>
</evidence>
<feature type="compositionally biased region" description="Polar residues" evidence="2">
    <location>
        <begin position="498"/>
        <end position="522"/>
    </location>
</feature>
<accession>A0ABQ5BHQ1</accession>
<reference evidence="3" key="1">
    <citation type="journal article" date="2022" name="Int. J. Mol. Sci.">
        <title>Draft Genome of Tanacetum Coccineum: Genomic Comparison of Closely Related Tanacetum-Family Plants.</title>
        <authorList>
            <person name="Yamashiro T."/>
            <person name="Shiraishi A."/>
            <person name="Nakayama K."/>
            <person name="Satake H."/>
        </authorList>
    </citation>
    <scope>NUCLEOTIDE SEQUENCE</scope>
</reference>
<gene>
    <name evidence="3" type="ORF">Tco_0860314</name>
</gene>
<evidence type="ECO:0000256" key="2">
    <source>
        <dbReference type="SAM" id="MobiDB-lite"/>
    </source>
</evidence>
<evidence type="ECO:0008006" key="5">
    <source>
        <dbReference type="Google" id="ProtNLM"/>
    </source>
</evidence>